<dbReference type="Proteomes" id="UP000000442">
    <property type="component" value="Chromosome"/>
</dbReference>
<evidence type="ECO:0000313" key="2">
    <source>
        <dbReference type="EMBL" id="ACN15813.1"/>
    </source>
</evidence>
<keyword evidence="1" id="KW-1133">Transmembrane helix</keyword>
<accession>C0QI77</accession>
<organism evidence="2 3">
    <name type="scientific">Desulforapulum autotrophicum (strain ATCC 43914 / DSM 3382 / VKM B-1955 / HRM2)</name>
    <name type="common">Desulfobacterium autotrophicum</name>
    <dbReference type="NCBI Taxonomy" id="177437"/>
    <lineage>
        <taxon>Bacteria</taxon>
        <taxon>Pseudomonadati</taxon>
        <taxon>Thermodesulfobacteriota</taxon>
        <taxon>Desulfobacteria</taxon>
        <taxon>Desulfobacterales</taxon>
        <taxon>Desulfobacteraceae</taxon>
        <taxon>Desulforapulum</taxon>
    </lineage>
</organism>
<proteinExistence type="predicted"/>
<keyword evidence="1" id="KW-0472">Membrane</keyword>
<name>C0QI77_DESAH</name>
<evidence type="ECO:0000256" key="1">
    <source>
        <dbReference type="SAM" id="Phobius"/>
    </source>
</evidence>
<dbReference type="STRING" id="177437.HRM2_27210"/>
<protein>
    <submittedName>
        <fullName evidence="2">Uncharacterized protein</fullName>
    </submittedName>
</protein>
<sequence length="274" mass="30735">MPRALKRNRAKWFYVLIIALFAVLGLMLWVGDRLMPEKKESTMATQVTPSPVQSGNGPSVVSGTIEQLPEIDFSKLEKANELTRMMDRRKQELGIGKSLDMIVGSDEAFKVGRTIVYMKDILKKSLLTKNRVVGETIEASGAVVPESTSEYGIHVVRKGDNIWNIHFGILQDYYKARGVPISNKADEPRNGGLSSGIGKLLKFSETIVTIYNILDEDVAKDINLLEPLSKIVVYNMTEVFSLLQEIDYDNVDRIRFDGEAIWIPAQQPDKKAMN</sequence>
<keyword evidence="3" id="KW-1185">Reference proteome</keyword>
<dbReference type="KEGG" id="dat:HRM2_27210"/>
<dbReference type="HOGENOM" id="CLU_082960_0_0_7"/>
<dbReference type="AlphaFoldDB" id="C0QI77"/>
<reference evidence="2 3" key="1">
    <citation type="journal article" date="2009" name="Environ. Microbiol.">
        <title>Genome sequence of Desulfobacterium autotrophicum HRM2, a marine sulfate reducer oxidizing organic carbon completely to carbon dioxide.</title>
        <authorList>
            <person name="Strittmatter A.W."/>
            <person name="Liesegang H."/>
            <person name="Rabus R."/>
            <person name="Decker I."/>
            <person name="Amann J."/>
            <person name="Andres S."/>
            <person name="Henne A."/>
            <person name="Fricke W.F."/>
            <person name="Martinez-Arias R."/>
            <person name="Bartels D."/>
            <person name="Goesmann A."/>
            <person name="Krause L."/>
            <person name="Puehler A."/>
            <person name="Klenk H.P."/>
            <person name="Richter M."/>
            <person name="Schuler M."/>
            <person name="Gloeckner F.O."/>
            <person name="Meyerdierks A."/>
            <person name="Gottschalk G."/>
            <person name="Amann R."/>
        </authorList>
    </citation>
    <scope>NUCLEOTIDE SEQUENCE [LARGE SCALE GENOMIC DNA]</scope>
    <source>
        <strain evidence="3">ATCC 43914 / DSM 3382 / HRM2</strain>
    </source>
</reference>
<dbReference type="RefSeq" id="WP_015904576.1">
    <property type="nucleotide sequence ID" value="NC_012108.1"/>
</dbReference>
<feature type="transmembrane region" description="Helical" evidence="1">
    <location>
        <begin position="12"/>
        <end position="31"/>
    </location>
</feature>
<dbReference type="OrthoDB" id="5415158at2"/>
<gene>
    <name evidence="2" type="ordered locus">HRM2_27210</name>
</gene>
<keyword evidence="1" id="KW-0812">Transmembrane</keyword>
<evidence type="ECO:0000313" key="3">
    <source>
        <dbReference type="Proteomes" id="UP000000442"/>
    </source>
</evidence>
<dbReference type="EMBL" id="CP001087">
    <property type="protein sequence ID" value="ACN15813.1"/>
    <property type="molecule type" value="Genomic_DNA"/>
</dbReference>
<dbReference type="eggNOG" id="ENOG502ZJ0H">
    <property type="taxonomic scope" value="Bacteria"/>
</dbReference>